<evidence type="ECO:0000259" key="6">
    <source>
        <dbReference type="PROSITE" id="PS50850"/>
    </source>
</evidence>
<sequence>MAEERAAAEIPGTPEFRAVRVVIIGLMLGLMLSSLDFVIVAAAMRTVADQLHGQTVQAWATTAYMVTSTIATPLFGKLSDLYGRKKLYILAIGIFLVGSLLCGLAGSMYQLAAYRALQGIGGGGLTALAFAIMGDILTPELRARYQVWFSAVSAIAGVAGAPIGGLFAGADTLLGIDGWRWAFLINLPIGVAALVVVHLKFTMPGKKREQRIDYSGAAWLVVCLGPWLVVSEQGRHWGWGSPLTLSLLVIGLVGLVLFLATERRMADAAVIPLRLFRNRMFTVINGANVIIGIGVFGSLIFLPLYLQLVKGQSPGEAGMMLILQTAGVLTTSRGLSKVINRSGRYRAFLLLGMGTVAGALFAFASLDQESPLWLAGALIYVLGAGVGVCFPVALLALQNNSAKEDMGVSSAAYSFFRGIGGAAGTALFLSMMFSLADSRIADAVAKVDRSTEFRAALNDPSVLANPANVPVMETVKGTGGINLDDTSFLLTADPRLTAPVVNGIADAMSAVFLAGGCVMLIGFGLAFLLPKRAKEPEAPQVGVPESESAVS</sequence>
<gene>
    <name evidence="7" type="ORF">GCM10009576_024590</name>
</gene>
<dbReference type="CDD" id="cd17502">
    <property type="entry name" value="MFS_Azr1_MDR_like"/>
    <property type="match status" value="1"/>
</dbReference>
<feature type="transmembrane region" description="Helical" evidence="5">
    <location>
        <begin position="418"/>
        <end position="436"/>
    </location>
</feature>
<feature type="transmembrane region" description="Helical" evidence="5">
    <location>
        <begin position="87"/>
        <end position="106"/>
    </location>
</feature>
<feature type="domain" description="Major facilitator superfamily (MFS) profile" evidence="6">
    <location>
        <begin position="22"/>
        <end position="534"/>
    </location>
</feature>
<keyword evidence="3 5" id="KW-1133">Transmembrane helix</keyword>
<dbReference type="Gene3D" id="1.20.1720.10">
    <property type="entry name" value="Multidrug resistance protein D"/>
    <property type="match status" value="1"/>
</dbReference>
<feature type="transmembrane region" description="Helical" evidence="5">
    <location>
        <begin position="145"/>
        <end position="167"/>
    </location>
</feature>
<dbReference type="Pfam" id="PF07690">
    <property type="entry name" value="MFS_1"/>
    <property type="match status" value="1"/>
</dbReference>
<evidence type="ECO:0000313" key="8">
    <source>
        <dbReference type="Proteomes" id="UP001500033"/>
    </source>
</evidence>
<feature type="transmembrane region" description="Helical" evidence="5">
    <location>
        <begin position="179"/>
        <end position="199"/>
    </location>
</feature>
<dbReference type="PANTHER" id="PTHR23501:SF197">
    <property type="entry name" value="COMD"/>
    <property type="match status" value="1"/>
</dbReference>
<protein>
    <submittedName>
        <fullName evidence="7">MDR family MFS transporter</fullName>
    </submittedName>
</protein>
<feature type="transmembrane region" description="Helical" evidence="5">
    <location>
        <begin position="507"/>
        <end position="529"/>
    </location>
</feature>
<proteinExistence type="predicted"/>
<reference evidence="7 8" key="1">
    <citation type="journal article" date="2019" name="Int. J. Syst. Evol. Microbiol.">
        <title>The Global Catalogue of Microorganisms (GCM) 10K type strain sequencing project: providing services to taxonomists for standard genome sequencing and annotation.</title>
        <authorList>
            <consortium name="The Broad Institute Genomics Platform"/>
            <consortium name="The Broad Institute Genome Sequencing Center for Infectious Disease"/>
            <person name="Wu L."/>
            <person name="Ma J."/>
        </authorList>
    </citation>
    <scope>NUCLEOTIDE SEQUENCE [LARGE SCALE GENOMIC DNA]</scope>
    <source>
        <strain evidence="7 8">JCM 11445</strain>
    </source>
</reference>
<dbReference type="Proteomes" id="UP001500033">
    <property type="component" value="Unassembled WGS sequence"/>
</dbReference>
<evidence type="ECO:0000313" key="7">
    <source>
        <dbReference type="EMBL" id="GAA0975564.1"/>
    </source>
</evidence>
<feature type="transmembrane region" description="Helical" evidence="5">
    <location>
        <begin position="211"/>
        <end position="230"/>
    </location>
</feature>
<dbReference type="InterPro" id="IPR036259">
    <property type="entry name" value="MFS_trans_sf"/>
</dbReference>
<feature type="transmembrane region" description="Helical" evidence="5">
    <location>
        <begin position="372"/>
        <end position="397"/>
    </location>
</feature>
<dbReference type="InterPro" id="IPR020846">
    <property type="entry name" value="MFS_dom"/>
</dbReference>
<feature type="transmembrane region" description="Helical" evidence="5">
    <location>
        <begin position="281"/>
        <end position="305"/>
    </location>
</feature>
<comment type="caution">
    <text evidence="7">The sequence shown here is derived from an EMBL/GenBank/DDBJ whole genome shotgun (WGS) entry which is preliminary data.</text>
</comment>
<feature type="transmembrane region" description="Helical" evidence="5">
    <location>
        <begin position="347"/>
        <end position="366"/>
    </location>
</feature>
<evidence type="ECO:0000256" key="5">
    <source>
        <dbReference type="SAM" id="Phobius"/>
    </source>
</evidence>
<evidence type="ECO:0000256" key="4">
    <source>
        <dbReference type="ARBA" id="ARBA00023136"/>
    </source>
</evidence>
<keyword evidence="4 5" id="KW-0472">Membrane</keyword>
<feature type="transmembrane region" description="Helical" evidence="5">
    <location>
        <begin position="56"/>
        <end position="75"/>
    </location>
</feature>
<comment type="subcellular location">
    <subcellularLocation>
        <location evidence="1">Cell membrane</location>
        <topology evidence="1">Multi-pass membrane protein</topology>
    </subcellularLocation>
</comment>
<accession>A0ABN1S710</accession>
<dbReference type="PROSITE" id="PS50850">
    <property type="entry name" value="MFS"/>
    <property type="match status" value="1"/>
</dbReference>
<keyword evidence="8" id="KW-1185">Reference proteome</keyword>
<dbReference type="InterPro" id="IPR011701">
    <property type="entry name" value="MFS"/>
</dbReference>
<keyword evidence="2 5" id="KW-0812">Transmembrane</keyword>
<organism evidence="7 8">
    <name type="scientific">Streptomyces rhizosphaericus</name>
    <dbReference type="NCBI Taxonomy" id="114699"/>
    <lineage>
        <taxon>Bacteria</taxon>
        <taxon>Bacillati</taxon>
        <taxon>Actinomycetota</taxon>
        <taxon>Actinomycetes</taxon>
        <taxon>Kitasatosporales</taxon>
        <taxon>Streptomycetaceae</taxon>
        <taxon>Streptomyces</taxon>
        <taxon>Streptomyces violaceusniger group</taxon>
    </lineage>
</organism>
<evidence type="ECO:0000256" key="3">
    <source>
        <dbReference type="ARBA" id="ARBA00022989"/>
    </source>
</evidence>
<evidence type="ECO:0000256" key="1">
    <source>
        <dbReference type="ARBA" id="ARBA00004651"/>
    </source>
</evidence>
<evidence type="ECO:0000256" key="2">
    <source>
        <dbReference type="ARBA" id="ARBA00022692"/>
    </source>
</evidence>
<feature type="transmembrane region" description="Helical" evidence="5">
    <location>
        <begin position="21"/>
        <end position="44"/>
    </location>
</feature>
<name>A0ABN1S710_9ACTN</name>
<feature type="transmembrane region" description="Helical" evidence="5">
    <location>
        <begin position="317"/>
        <end position="335"/>
    </location>
</feature>
<dbReference type="PANTHER" id="PTHR23501">
    <property type="entry name" value="MAJOR FACILITATOR SUPERFAMILY"/>
    <property type="match status" value="1"/>
</dbReference>
<dbReference type="Gene3D" id="1.20.1250.20">
    <property type="entry name" value="MFS general substrate transporter like domains"/>
    <property type="match status" value="1"/>
</dbReference>
<dbReference type="EMBL" id="BAAAIE010000011">
    <property type="protein sequence ID" value="GAA0975564.1"/>
    <property type="molecule type" value="Genomic_DNA"/>
</dbReference>
<dbReference type="SUPFAM" id="SSF103473">
    <property type="entry name" value="MFS general substrate transporter"/>
    <property type="match status" value="2"/>
</dbReference>
<feature type="transmembrane region" description="Helical" evidence="5">
    <location>
        <begin position="112"/>
        <end position="133"/>
    </location>
</feature>
<feature type="transmembrane region" description="Helical" evidence="5">
    <location>
        <begin position="236"/>
        <end position="260"/>
    </location>
</feature>